<dbReference type="Proteomes" id="UP000306544">
    <property type="component" value="Unassembled WGS sequence"/>
</dbReference>
<evidence type="ECO:0000256" key="1">
    <source>
        <dbReference type="SAM" id="MobiDB-lite"/>
    </source>
</evidence>
<evidence type="ECO:0000313" key="5">
    <source>
        <dbReference type="Proteomes" id="UP000306544"/>
    </source>
</evidence>
<feature type="region of interest" description="Disordered" evidence="1">
    <location>
        <begin position="1"/>
        <end position="55"/>
    </location>
</feature>
<comment type="caution">
    <text evidence="4">The sequence shown here is derived from an EMBL/GenBank/DDBJ whole genome shotgun (WGS) entry which is preliminary data.</text>
</comment>
<dbReference type="GO" id="GO:0008237">
    <property type="term" value="F:metallopeptidase activity"/>
    <property type="evidence" value="ECO:0007669"/>
    <property type="project" value="UniProtKB-KW"/>
</dbReference>
<feature type="transmembrane region" description="Helical" evidence="2">
    <location>
        <begin position="105"/>
        <end position="128"/>
    </location>
</feature>
<keyword evidence="4" id="KW-0482">Metalloprotease</keyword>
<gene>
    <name evidence="4" type="ORF">FEF27_00980</name>
</gene>
<reference evidence="4 5" key="1">
    <citation type="submission" date="2019-05" db="EMBL/GenBank/DDBJ databases">
        <title>Nesterenkonia sp. GY239, isolated from the Southern Atlantic Ocean.</title>
        <authorList>
            <person name="Zhang G."/>
        </authorList>
    </citation>
    <scope>NUCLEOTIDE SEQUENCE [LARGE SCALE GENOMIC DNA]</scope>
    <source>
        <strain evidence="4 5">GY239</strain>
    </source>
</reference>
<dbReference type="RefSeq" id="WP_138168953.1">
    <property type="nucleotide sequence ID" value="NZ_VAWA01000001.1"/>
</dbReference>
<keyword evidence="4" id="KW-0645">Protease</keyword>
<keyword evidence="4" id="KW-0378">Hydrolase</keyword>
<keyword evidence="2" id="KW-0472">Membrane</keyword>
<dbReference type="PANTHER" id="PTHR36435">
    <property type="entry name" value="SLR1288 PROTEIN"/>
    <property type="match status" value="1"/>
</dbReference>
<dbReference type="OrthoDB" id="2411709at2"/>
<feature type="transmembrane region" description="Helical" evidence="2">
    <location>
        <begin position="273"/>
        <end position="294"/>
    </location>
</feature>
<proteinExistence type="predicted"/>
<dbReference type="EMBL" id="VAWA01000001">
    <property type="protein sequence ID" value="TLP79991.1"/>
    <property type="molecule type" value="Genomic_DNA"/>
</dbReference>
<accession>A0A5R9AMG1</accession>
<evidence type="ECO:0000256" key="2">
    <source>
        <dbReference type="SAM" id="Phobius"/>
    </source>
</evidence>
<feature type="transmembrane region" description="Helical" evidence="2">
    <location>
        <begin position="217"/>
        <end position="240"/>
    </location>
</feature>
<dbReference type="PANTHER" id="PTHR36435:SF1">
    <property type="entry name" value="CAAX AMINO TERMINAL PROTEASE FAMILY PROTEIN"/>
    <property type="match status" value="1"/>
</dbReference>
<evidence type="ECO:0000259" key="3">
    <source>
        <dbReference type="Pfam" id="PF02517"/>
    </source>
</evidence>
<protein>
    <submittedName>
        <fullName evidence="4">CPBP family intramembrane metalloprotease</fullName>
    </submittedName>
</protein>
<dbReference type="InterPro" id="IPR052710">
    <property type="entry name" value="CAAX_protease"/>
</dbReference>
<dbReference type="InterPro" id="IPR003675">
    <property type="entry name" value="Rce1/LyrA-like_dom"/>
</dbReference>
<evidence type="ECO:0000313" key="4">
    <source>
        <dbReference type="EMBL" id="TLP79991.1"/>
    </source>
</evidence>
<keyword evidence="2" id="KW-1133">Transmembrane helix</keyword>
<feature type="compositionally biased region" description="Pro residues" evidence="1">
    <location>
        <begin position="1"/>
        <end position="46"/>
    </location>
</feature>
<dbReference type="GO" id="GO:0080120">
    <property type="term" value="P:CAAX-box protein maturation"/>
    <property type="evidence" value="ECO:0007669"/>
    <property type="project" value="UniProtKB-ARBA"/>
</dbReference>
<feature type="transmembrane region" description="Helical" evidence="2">
    <location>
        <begin position="184"/>
        <end position="205"/>
    </location>
</feature>
<feature type="transmembrane region" description="Helical" evidence="2">
    <location>
        <begin position="246"/>
        <end position="266"/>
    </location>
</feature>
<organism evidence="4 5">
    <name type="scientific">Nesterenkonia sphaerica</name>
    <dbReference type="NCBI Taxonomy" id="1804988"/>
    <lineage>
        <taxon>Bacteria</taxon>
        <taxon>Bacillati</taxon>
        <taxon>Actinomycetota</taxon>
        <taxon>Actinomycetes</taxon>
        <taxon>Micrococcales</taxon>
        <taxon>Micrococcaceae</taxon>
        <taxon>Nesterenkonia</taxon>
    </lineage>
</organism>
<dbReference type="GO" id="GO:0004175">
    <property type="term" value="F:endopeptidase activity"/>
    <property type="evidence" value="ECO:0007669"/>
    <property type="project" value="UniProtKB-ARBA"/>
</dbReference>
<keyword evidence="5" id="KW-1185">Reference proteome</keyword>
<feature type="transmembrane region" description="Helical" evidence="2">
    <location>
        <begin position="60"/>
        <end position="85"/>
    </location>
</feature>
<dbReference type="AlphaFoldDB" id="A0A5R9AMG1"/>
<dbReference type="GO" id="GO:0006508">
    <property type="term" value="P:proteolysis"/>
    <property type="evidence" value="ECO:0007669"/>
    <property type="project" value="UniProtKB-KW"/>
</dbReference>
<name>A0A5R9AMG1_9MICC</name>
<feature type="transmembrane region" description="Helical" evidence="2">
    <location>
        <begin position="140"/>
        <end position="164"/>
    </location>
</feature>
<sequence>MTQQPPPVPNPYGPPVPAQPAPHGPPPSGVPAAPPGPVGPPPGWRPPPRKKQPDAEPGRFTWWDLGATLFYVLGFLTGLVGLLALLPPINELIIGDEAQAQQATFVINAVGYGLLSVIAIVLSGAALWRSIKAFSYLWWLKLLLVPVAWVVSIVLNLVIVVLIFGSTGETSENQEAIEAMLQAVPLLAAVAVIGILGPYVEEYFFRHLLIGKLSKYLSIWICAAISVLAFPLIHFIPALLGMADDLTFISVVPYLTMGMVITVGYILSGRNLFYAWVLHAFNNVMSLLLAYFLVPWLGEYAGELHGALWLASLLG</sequence>
<dbReference type="Pfam" id="PF02517">
    <property type="entry name" value="Rce1-like"/>
    <property type="match status" value="1"/>
</dbReference>
<feature type="domain" description="CAAX prenyl protease 2/Lysostaphin resistance protein A-like" evidence="3">
    <location>
        <begin position="186"/>
        <end position="285"/>
    </location>
</feature>
<keyword evidence="2" id="KW-0812">Transmembrane</keyword>